<gene>
    <name evidence="1" type="ORF">PQJ73_18065</name>
</gene>
<dbReference type="Proteomes" id="UP001165652">
    <property type="component" value="Unassembled WGS sequence"/>
</dbReference>
<keyword evidence="2" id="KW-1185">Reference proteome</keyword>
<accession>A0ABT5JD51</accession>
<evidence type="ECO:0000313" key="1">
    <source>
        <dbReference type="EMBL" id="MDC7787599.1"/>
    </source>
</evidence>
<dbReference type="RefSeq" id="WP_272778437.1">
    <property type="nucleotide sequence ID" value="NZ_JAQQLI010000029.1"/>
</dbReference>
<evidence type="ECO:0000313" key="2">
    <source>
        <dbReference type="Proteomes" id="UP001165652"/>
    </source>
</evidence>
<protein>
    <submittedName>
        <fullName evidence="1">Uncharacterized protein</fullName>
    </submittedName>
</protein>
<dbReference type="EMBL" id="JAQQLI010000029">
    <property type="protein sequence ID" value="MDC7787599.1"/>
    <property type="molecule type" value="Genomic_DNA"/>
</dbReference>
<comment type="caution">
    <text evidence="1">The sequence shown here is derived from an EMBL/GenBank/DDBJ whole genome shotgun (WGS) entry which is preliminary data.</text>
</comment>
<organism evidence="1 2">
    <name type="scientific">Rhodoplanes tepidamans</name>
    <name type="common">Rhodoplanes cryptolactis</name>
    <dbReference type="NCBI Taxonomy" id="200616"/>
    <lineage>
        <taxon>Bacteria</taxon>
        <taxon>Pseudomonadati</taxon>
        <taxon>Pseudomonadota</taxon>
        <taxon>Alphaproteobacteria</taxon>
        <taxon>Hyphomicrobiales</taxon>
        <taxon>Nitrobacteraceae</taxon>
        <taxon>Rhodoplanes</taxon>
    </lineage>
</organism>
<reference evidence="1" key="2">
    <citation type="submission" date="2023-02" db="EMBL/GenBank/DDBJ databases">
        <authorList>
            <person name="Rayyan A."/>
            <person name="Meyer T."/>
            <person name="Kyndt J.A."/>
        </authorList>
    </citation>
    <scope>NUCLEOTIDE SEQUENCE</scope>
    <source>
        <strain evidence="1">DSM 9987</strain>
    </source>
</reference>
<proteinExistence type="predicted"/>
<name>A0ABT5JD51_RHOTP</name>
<reference evidence="1" key="1">
    <citation type="journal article" date="2023" name="Microbiol Resour">
        <title>Genome Sequences of Rhodoplanes serenus and Two Thermotolerant Strains, Rhodoplanes tepidamans and 'Rhodoplanes cryptolactis,' Further Refine the Genus.</title>
        <authorList>
            <person name="Rayyan A.A."/>
            <person name="Kyndt J.A."/>
        </authorList>
    </citation>
    <scope>NUCLEOTIDE SEQUENCE</scope>
    <source>
        <strain evidence="1">DSM 9987</strain>
    </source>
</reference>
<sequence length="133" mass="14883">MPDDQLDEQEETWSRLYDRITRLLGGFGVADPLGSGDYLVVDDNYGFRSNTVEIHSLAMLRPAVVSALQAQLEDADDWEIVVTVDVPGTEGHWPPMGLIIRRDEIVDGLQRSYLPKELRDIAYEGSRPGTGHD</sequence>